<gene>
    <name evidence="5" type="ORF">SUNI508_06449</name>
</gene>
<keyword evidence="6" id="KW-1185">Reference proteome</keyword>
<keyword evidence="2" id="KW-0472">Membrane</keyword>
<protein>
    <recommendedName>
        <fullName evidence="4">Vacuolar sorting protein Vps3844 C-terminal domain-containing protein</fullName>
    </recommendedName>
</protein>
<dbReference type="Proteomes" id="UP001408356">
    <property type="component" value="Unassembled WGS sequence"/>
</dbReference>
<dbReference type="InterPro" id="IPR053065">
    <property type="entry name" value="Archenteron_Induction-Rel"/>
</dbReference>
<organism evidence="5 6">
    <name type="scientific">Seiridium unicorne</name>
    <dbReference type="NCBI Taxonomy" id="138068"/>
    <lineage>
        <taxon>Eukaryota</taxon>
        <taxon>Fungi</taxon>
        <taxon>Dikarya</taxon>
        <taxon>Ascomycota</taxon>
        <taxon>Pezizomycotina</taxon>
        <taxon>Sordariomycetes</taxon>
        <taxon>Xylariomycetidae</taxon>
        <taxon>Amphisphaeriales</taxon>
        <taxon>Sporocadaceae</taxon>
        <taxon>Seiridium</taxon>
    </lineage>
</organism>
<evidence type="ECO:0000256" key="1">
    <source>
        <dbReference type="SAM" id="MobiDB-lite"/>
    </source>
</evidence>
<evidence type="ECO:0000313" key="6">
    <source>
        <dbReference type="Proteomes" id="UP001408356"/>
    </source>
</evidence>
<feature type="signal peptide" evidence="3">
    <location>
        <begin position="1"/>
        <end position="17"/>
    </location>
</feature>
<feature type="domain" description="Vacuolar sorting protein Vps3844 C-terminal" evidence="4">
    <location>
        <begin position="259"/>
        <end position="359"/>
    </location>
</feature>
<proteinExistence type="predicted"/>
<feature type="chain" id="PRO_5045519997" description="Vacuolar sorting protein Vps3844 C-terminal domain-containing protein" evidence="3">
    <location>
        <begin position="18"/>
        <end position="366"/>
    </location>
</feature>
<dbReference type="PANTHER" id="PTHR36853">
    <property type="entry name" value="EXPRESSED PROTEIN"/>
    <property type="match status" value="1"/>
</dbReference>
<dbReference type="Pfam" id="PF12955">
    <property type="entry name" value="Vps3844_C"/>
    <property type="match status" value="1"/>
</dbReference>
<comment type="caution">
    <text evidence="5">The sequence shown here is derived from an EMBL/GenBank/DDBJ whole genome shotgun (WGS) entry which is preliminary data.</text>
</comment>
<dbReference type="EMBL" id="JARVKF010000235">
    <property type="protein sequence ID" value="KAK9420453.1"/>
    <property type="molecule type" value="Genomic_DNA"/>
</dbReference>
<sequence>MKLFSFLVPALAGLAAAADSEVEAYILQSRQASKGPAPSISAPIAQAILQQRLGSGKQLPETTGEEDLHRIAQYGTAPQRLFADASTNEPNQLVVVIKNANADRIEGLKTAISGQDPSFTTPRLDYLPSSYLPTWTKNQCTFEDALNIENKKCWHGKVLYLEYDAVRDTKVVKSLSKNFSKLQSLAASQLETTLVLLPSGSTPSNVGRRDFFEPEAVLNEEPKIQTASASSKSASSSDNDEQSFDPHPFVAKLGSIPACFTSRNACETATSSCSGHGVCLNKYKADAASACFACHCQKTHEGKSKSTWFWGGAACQKQDVSIPFWIFVGFTIFMVGAVGFSISLLFSVGEEKLPGVIGAGVSRGTK</sequence>
<feature type="region of interest" description="Disordered" evidence="1">
    <location>
        <begin position="223"/>
        <end position="243"/>
    </location>
</feature>
<evidence type="ECO:0000313" key="5">
    <source>
        <dbReference type="EMBL" id="KAK9420453.1"/>
    </source>
</evidence>
<name>A0ABR2V0J7_9PEZI</name>
<evidence type="ECO:0000259" key="4">
    <source>
        <dbReference type="Pfam" id="PF12955"/>
    </source>
</evidence>
<feature type="compositionally biased region" description="Low complexity" evidence="1">
    <location>
        <begin position="227"/>
        <end position="237"/>
    </location>
</feature>
<reference evidence="5 6" key="1">
    <citation type="journal article" date="2024" name="J. Plant Pathol.">
        <title>Sequence and assembly of the genome of Seiridium unicorne, isolate CBS 538.82, causal agent of cypress canker disease.</title>
        <authorList>
            <person name="Scali E."/>
            <person name="Rocca G.D."/>
            <person name="Danti R."/>
            <person name="Garbelotto M."/>
            <person name="Barberini S."/>
            <person name="Baroncelli R."/>
            <person name="Emiliani G."/>
        </authorList>
    </citation>
    <scope>NUCLEOTIDE SEQUENCE [LARGE SCALE GENOMIC DNA]</scope>
    <source>
        <strain evidence="5 6">BM-138-508</strain>
    </source>
</reference>
<keyword evidence="2" id="KW-1133">Transmembrane helix</keyword>
<keyword evidence="2" id="KW-0812">Transmembrane</keyword>
<accession>A0ABR2V0J7</accession>
<keyword evidence="3" id="KW-0732">Signal</keyword>
<evidence type="ECO:0000256" key="3">
    <source>
        <dbReference type="SAM" id="SignalP"/>
    </source>
</evidence>
<feature type="transmembrane region" description="Helical" evidence="2">
    <location>
        <begin position="324"/>
        <end position="346"/>
    </location>
</feature>
<dbReference type="InterPro" id="IPR024382">
    <property type="entry name" value="Vps3844_C"/>
</dbReference>
<evidence type="ECO:0000256" key="2">
    <source>
        <dbReference type="SAM" id="Phobius"/>
    </source>
</evidence>
<dbReference type="PANTHER" id="PTHR36853:SF1">
    <property type="entry name" value="DUF3844 DOMAIN-CONTAINING PROTEIN"/>
    <property type="match status" value="1"/>
</dbReference>